<evidence type="ECO:0008006" key="3">
    <source>
        <dbReference type="Google" id="ProtNLM"/>
    </source>
</evidence>
<accession>A0A401G4N7</accession>
<comment type="caution">
    <text evidence="1">The sequence shown here is derived from an EMBL/GenBank/DDBJ whole genome shotgun (WGS) entry which is preliminary data.</text>
</comment>
<evidence type="ECO:0000313" key="1">
    <source>
        <dbReference type="EMBL" id="GBC64174.1"/>
    </source>
</evidence>
<dbReference type="Proteomes" id="UP000288096">
    <property type="component" value="Unassembled WGS sequence"/>
</dbReference>
<name>A0A401G4N7_9BACT</name>
<gene>
    <name evidence="1" type="ORF">DENIS_5192</name>
</gene>
<organism evidence="1 2">
    <name type="scientific">Desulfonema ishimotonii</name>
    <dbReference type="NCBI Taxonomy" id="45657"/>
    <lineage>
        <taxon>Bacteria</taxon>
        <taxon>Pseudomonadati</taxon>
        <taxon>Thermodesulfobacteriota</taxon>
        <taxon>Desulfobacteria</taxon>
        <taxon>Desulfobacterales</taxon>
        <taxon>Desulfococcaceae</taxon>
        <taxon>Desulfonema</taxon>
    </lineage>
</organism>
<keyword evidence="2" id="KW-1185">Reference proteome</keyword>
<dbReference type="EMBL" id="BEXT01000007">
    <property type="protein sequence ID" value="GBC64174.1"/>
    <property type="molecule type" value="Genomic_DNA"/>
</dbReference>
<evidence type="ECO:0000313" key="2">
    <source>
        <dbReference type="Proteomes" id="UP000288096"/>
    </source>
</evidence>
<sequence>MSITYYNDGKVKTVTDRNSDTITYTHTDSGKIDTITFPDASTRTHTYDIRDN</sequence>
<proteinExistence type="predicted"/>
<reference evidence="2" key="2">
    <citation type="submission" date="2019-01" db="EMBL/GenBank/DDBJ databases">
        <title>Genome sequence of Desulfonema ishimotonii strain Tokyo 01.</title>
        <authorList>
            <person name="Fukui M."/>
        </authorList>
    </citation>
    <scope>NUCLEOTIDE SEQUENCE [LARGE SCALE GENOMIC DNA]</scope>
    <source>
        <strain evidence="2">Tokyo 01</strain>
    </source>
</reference>
<reference evidence="2" key="1">
    <citation type="submission" date="2017-11" db="EMBL/GenBank/DDBJ databases">
        <authorList>
            <person name="Watanabe M."/>
            <person name="Kojima H."/>
        </authorList>
    </citation>
    <scope>NUCLEOTIDE SEQUENCE [LARGE SCALE GENOMIC DNA]</scope>
    <source>
        <strain evidence="2">Tokyo 01</strain>
    </source>
</reference>
<protein>
    <recommendedName>
        <fullName evidence="3">RHS repeat protein</fullName>
    </recommendedName>
</protein>
<dbReference type="RefSeq" id="WP_166405345.1">
    <property type="nucleotide sequence ID" value="NZ_BEXT01000007.1"/>
</dbReference>
<dbReference type="AlphaFoldDB" id="A0A401G4N7"/>